<dbReference type="SFLD" id="SFLDG01151">
    <property type="entry name" value="Main.2:_Nu-like"/>
    <property type="match status" value="1"/>
</dbReference>
<proteinExistence type="inferred from homology"/>
<dbReference type="InterPro" id="IPR004046">
    <property type="entry name" value="GST_C"/>
</dbReference>
<dbReference type="InterPro" id="IPR010987">
    <property type="entry name" value="Glutathione-S-Trfase_C-like"/>
</dbReference>
<accession>A0A315EF68</accession>
<dbReference type="SFLD" id="SFLDS00019">
    <property type="entry name" value="Glutathione_Transferase_(cytos"/>
    <property type="match status" value="1"/>
</dbReference>
<dbReference type="PROSITE" id="PS50404">
    <property type="entry name" value="GST_NTER"/>
    <property type="match status" value="1"/>
</dbReference>
<keyword evidence="5" id="KW-1185">Reference proteome</keyword>
<dbReference type="AlphaFoldDB" id="A0A315EF68"/>
<comment type="similarity">
    <text evidence="1">Belongs to the GST superfamily.</text>
</comment>
<protein>
    <submittedName>
        <fullName evidence="4">Glutathione S-transferase</fullName>
    </submittedName>
</protein>
<dbReference type="PROSITE" id="PS50405">
    <property type="entry name" value="GST_CTER"/>
    <property type="match status" value="1"/>
</dbReference>
<dbReference type="Pfam" id="PF02798">
    <property type="entry name" value="GST_N"/>
    <property type="match status" value="1"/>
</dbReference>
<evidence type="ECO:0000259" key="3">
    <source>
        <dbReference type="PROSITE" id="PS50405"/>
    </source>
</evidence>
<feature type="domain" description="GST C-terminal" evidence="3">
    <location>
        <begin position="86"/>
        <end position="218"/>
    </location>
</feature>
<evidence type="ECO:0000259" key="2">
    <source>
        <dbReference type="PROSITE" id="PS50404"/>
    </source>
</evidence>
<dbReference type="InterPro" id="IPR004045">
    <property type="entry name" value="Glutathione_S-Trfase_N"/>
</dbReference>
<dbReference type="Pfam" id="PF00043">
    <property type="entry name" value="GST_C"/>
    <property type="match status" value="1"/>
</dbReference>
<name>A0A315EF68_9BURK</name>
<feature type="domain" description="GST N-terminal" evidence="2">
    <location>
        <begin position="1"/>
        <end position="83"/>
    </location>
</feature>
<sequence>MIDLYTAATPNGHKVSIALEELAQPYTLKVLDLSKGEQKQPDFLAICPNGRIPAIVDRGADDFAVFESGACLIYLAEKTGQLMPTDAKGRSRVLQWLMFQMGGIGPMMGQANVFFRYFPEKIQPAINRYQGESKRLFTVLDSHLKDHEYLAGDYSIADIANWAWVRTHRWSGVGVDDLPHLQRWLDAIRQRPAVLRGIEAPPSRINLTKDGDDAAKKFSEEARKMVEMGQNQNTPNKDKP</sequence>
<dbReference type="Proteomes" id="UP000250790">
    <property type="component" value="Unassembled WGS sequence"/>
</dbReference>
<evidence type="ECO:0000313" key="4">
    <source>
        <dbReference type="EMBL" id="PUE54474.1"/>
    </source>
</evidence>
<dbReference type="SUPFAM" id="SSF52833">
    <property type="entry name" value="Thioredoxin-like"/>
    <property type="match status" value="1"/>
</dbReference>
<evidence type="ECO:0000313" key="5">
    <source>
        <dbReference type="Proteomes" id="UP000250790"/>
    </source>
</evidence>
<dbReference type="GO" id="GO:0016740">
    <property type="term" value="F:transferase activity"/>
    <property type="evidence" value="ECO:0007669"/>
    <property type="project" value="UniProtKB-KW"/>
</dbReference>
<dbReference type="CDD" id="cd03048">
    <property type="entry name" value="GST_N_Ure2p_like"/>
    <property type="match status" value="1"/>
</dbReference>
<evidence type="ECO:0000256" key="1">
    <source>
        <dbReference type="RuleBase" id="RU003494"/>
    </source>
</evidence>
<comment type="caution">
    <text evidence="4">The sequence shown here is derived from an EMBL/GenBank/DDBJ whole genome shotgun (WGS) entry which is preliminary data.</text>
</comment>
<gene>
    <name evidence="4" type="ORF">B9Z37_08065</name>
</gene>
<dbReference type="InterPro" id="IPR036249">
    <property type="entry name" value="Thioredoxin-like_sf"/>
</dbReference>
<dbReference type="SFLD" id="SFLDG00358">
    <property type="entry name" value="Main_(cytGST)"/>
    <property type="match status" value="1"/>
</dbReference>
<dbReference type="Gene3D" id="3.40.30.10">
    <property type="entry name" value="Glutaredoxin"/>
    <property type="match status" value="1"/>
</dbReference>
<dbReference type="OrthoDB" id="81087at2"/>
<dbReference type="Gene3D" id="1.20.1050.10">
    <property type="match status" value="1"/>
</dbReference>
<organism evidence="4 5">
    <name type="scientific">Limnohabitans parvus II-B4</name>
    <dbReference type="NCBI Taxonomy" id="1293052"/>
    <lineage>
        <taxon>Bacteria</taxon>
        <taxon>Pseudomonadati</taxon>
        <taxon>Pseudomonadota</taxon>
        <taxon>Betaproteobacteria</taxon>
        <taxon>Burkholderiales</taxon>
        <taxon>Comamonadaceae</taxon>
        <taxon>Limnohabitans</taxon>
    </lineage>
</organism>
<keyword evidence="4" id="KW-0808">Transferase</keyword>
<dbReference type="PANTHER" id="PTHR44051">
    <property type="entry name" value="GLUTATHIONE S-TRANSFERASE-RELATED"/>
    <property type="match status" value="1"/>
</dbReference>
<dbReference type="PANTHER" id="PTHR44051:SF22">
    <property type="entry name" value="DISULFIDE-BOND OXIDOREDUCTASE YGHU"/>
    <property type="match status" value="1"/>
</dbReference>
<dbReference type="SUPFAM" id="SSF47616">
    <property type="entry name" value="GST C-terminal domain-like"/>
    <property type="match status" value="1"/>
</dbReference>
<reference evidence="4 5" key="1">
    <citation type="submission" date="2017-04" db="EMBL/GenBank/DDBJ databases">
        <title>Unexpected and diverse lifestyles within the genus Limnohabitans.</title>
        <authorList>
            <person name="Kasalicky V."/>
            <person name="Mehrshad M."/>
            <person name="Andrei S.-A."/>
            <person name="Salcher M."/>
            <person name="Kratochvilova H."/>
            <person name="Simek K."/>
            <person name="Ghai R."/>
        </authorList>
    </citation>
    <scope>NUCLEOTIDE SEQUENCE [LARGE SCALE GENOMIC DNA]</scope>
    <source>
        <strain evidence="4 5">II-B4</strain>
    </source>
</reference>
<dbReference type="RefSeq" id="WP_108312432.1">
    <property type="nucleotide sequence ID" value="NZ_NESN01000002.1"/>
</dbReference>
<dbReference type="InterPro" id="IPR036282">
    <property type="entry name" value="Glutathione-S-Trfase_C_sf"/>
</dbReference>
<dbReference type="EMBL" id="NESN01000002">
    <property type="protein sequence ID" value="PUE54474.1"/>
    <property type="molecule type" value="Genomic_DNA"/>
</dbReference>
<dbReference type="InterPro" id="IPR040079">
    <property type="entry name" value="Glutathione_S-Trfase"/>
</dbReference>